<sequence length="130" mass="14303">MQFATILTFLTVGALASPAVQAPAKEVKCEIVHIDSDADGIDCTLYPSKAVRYNGTDNTIIKHFKEKTSHRFNCYVKGDKVKGIKAWDYANEEGCFVPGYYTDDKCTDDFLGKCAWWVDPPVTGGNGANL</sequence>
<keyword evidence="1" id="KW-0732">Signal</keyword>
<organism evidence="2 3">
    <name type="scientific">Cudoniella acicularis</name>
    <dbReference type="NCBI Taxonomy" id="354080"/>
    <lineage>
        <taxon>Eukaryota</taxon>
        <taxon>Fungi</taxon>
        <taxon>Dikarya</taxon>
        <taxon>Ascomycota</taxon>
        <taxon>Pezizomycotina</taxon>
        <taxon>Leotiomycetes</taxon>
        <taxon>Helotiales</taxon>
        <taxon>Tricladiaceae</taxon>
        <taxon>Cudoniella</taxon>
    </lineage>
</organism>
<dbReference type="OrthoDB" id="5378741at2759"/>
<dbReference type="AlphaFoldDB" id="A0A8H4RYS8"/>
<feature type="signal peptide" evidence="1">
    <location>
        <begin position="1"/>
        <end position="16"/>
    </location>
</feature>
<protein>
    <submittedName>
        <fullName evidence="2">Uncharacterized protein</fullName>
    </submittedName>
</protein>
<evidence type="ECO:0000313" key="3">
    <source>
        <dbReference type="Proteomes" id="UP000566819"/>
    </source>
</evidence>
<evidence type="ECO:0000256" key="1">
    <source>
        <dbReference type="SAM" id="SignalP"/>
    </source>
</evidence>
<gene>
    <name evidence="2" type="ORF">G7Y89_g1109</name>
</gene>
<dbReference type="Proteomes" id="UP000566819">
    <property type="component" value="Unassembled WGS sequence"/>
</dbReference>
<reference evidence="2 3" key="1">
    <citation type="submission" date="2020-03" db="EMBL/GenBank/DDBJ databases">
        <title>Draft Genome Sequence of Cudoniella acicularis.</title>
        <authorList>
            <person name="Buettner E."/>
            <person name="Kellner H."/>
        </authorList>
    </citation>
    <scope>NUCLEOTIDE SEQUENCE [LARGE SCALE GENOMIC DNA]</scope>
    <source>
        <strain evidence="2 3">DSM 108380</strain>
    </source>
</reference>
<proteinExistence type="predicted"/>
<evidence type="ECO:0000313" key="2">
    <source>
        <dbReference type="EMBL" id="KAF4636982.1"/>
    </source>
</evidence>
<accession>A0A8H4RYS8</accession>
<comment type="caution">
    <text evidence="2">The sequence shown here is derived from an EMBL/GenBank/DDBJ whole genome shotgun (WGS) entry which is preliminary data.</text>
</comment>
<name>A0A8H4RYS8_9HELO</name>
<keyword evidence="3" id="KW-1185">Reference proteome</keyword>
<dbReference type="EMBL" id="JAAMPI010000041">
    <property type="protein sequence ID" value="KAF4636982.1"/>
    <property type="molecule type" value="Genomic_DNA"/>
</dbReference>
<feature type="chain" id="PRO_5034165647" evidence="1">
    <location>
        <begin position="17"/>
        <end position="130"/>
    </location>
</feature>